<gene>
    <name evidence="2" type="ORF">TM35_000113620</name>
</gene>
<organism evidence="2 3">
    <name type="scientific">Trypanosoma theileri</name>
    <dbReference type="NCBI Taxonomy" id="67003"/>
    <lineage>
        <taxon>Eukaryota</taxon>
        <taxon>Discoba</taxon>
        <taxon>Euglenozoa</taxon>
        <taxon>Kinetoplastea</taxon>
        <taxon>Metakinetoplastina</taxon>
        <taxon>Trypanosomatida</taxon>
        <taxon>Trypanosomatidae</taxon>
        <taxon>Trypanosoma</taxon>
    </lineage>
</organism>
<evidence type="ECO:0000256" key="1">
    <source>
        <dbReference type="SAM" id="Phobius"/>
    </source>
</evidence>
<dbReference type="Proteomes" id="UP000192257">
    <property type="component" value="Unassembled WGS sequence"/>
</dbReference>
<dbReference type="EMBL" id="NBCO01000011">
    <property type="protein sequence ID" value="ORC89828.1"/>
    <property type="molecule type" value="Genomic_DNA"/>
</dbReference>
<name>A0A1X0NZ53_9TRYP</name>
<keyword evidence="3" id="KW-1185">Reference proteome</keyword>
<dbReference type="RefSeq" id="XP_028883894.1">
    <property type="nucleotide sequence ID" value="XM_029025071.1"/>
</dbReference>
<sequence>MNILPLHNGLCFFATTVVPFDLDWHVRDCHCPALYCAPHSFFSLPHNPCLPLVSFSTLDSLHYMPHQANKLSVRTPATVCQSLYVMPLLLLLLFLCCASVCVAQKDGGVQSTGV</sequence>
<dbReference type="VEuPathDB" id="TriTrypDB:TM35_000113620"/>
<proteinExistence type="predicted"/>
<feature type="non-terminal residue" evidence="2">
    <location>
        <position position="114"/>
    </location>
</feature>
<evidence type="ECO:0000313" key="3">
    <source>
        <dbReference type="Proteomes" id="UP000192257"/>
    </source>
</evidence>
<keyword evidence="1" id="KW-0812">Transmembrane</keyword>
<feature type="transmembrane region" description="Helical" evidence="1">
    <location>
        <begin position="83"/>
        <end position="103"/>
    </location>
</feature>
<dbReference type="AlphaFoldDB" id="A0A1X0NZ53"/>
<comment type="caution">
    <text evidence="2">The sequence shown here is derived from an EMBL/GenBank/DDBJ whole genome shotgun (WGS) entry which is preliminary data.</text>
</comment>
<keyword evidence="1" id="KW-1133">Transmembrane helix</keyword>
<evidence type="ECO:0000313" key="2">
    <source>
        <dbReference type="EMBL" id="ORC89828.1"/>
    </source>
</evidence>
<keyword evidence="1" id="KW-0472">Membrane</keyword>
<reference evidence="2 3" key="1">
    <citation type="submission" date="2017-03" db="EMBL/GenBank/DDBJ databases">
        <title>An alternative strategy for trypanosome survival in the mammalian bloodstream revealed through genome and transcriptome analysis of the ubiquitous bovine parasite Trypanosoma (Megatrypanum) theileri.</title>
        <authorList>
            <person name="Kelly S."/>
            <person name="Ivens A."/>
            <person name="Mott A."/>
            <person name="O'Neill E."/>
            <person name="Emms D."/>
            <person name="Macleod O."/>
            <person name="Voorheis P."/>
            <person name="Matthews J."/>
            <person name="Matthews K."/>
            <person name="Carrington M."/>
        </authorList>
    </citation>
    <scope>NUCLEOTIDE SEQUENCE [LARGE SCALE GENOMIC DNA]</scope>
    <source>
        <strain evidence="2">Edinburgh</strain>
    </source>
</reference>
<dbReference type="GeneID" id="39984851"/>
<accession>A0A1X0NZ53</accession>
<protein>
    <submittedName>
        <fullName evidence="2">Uncharacterized protein</fullName>
    </submittedName>
</protein>